<dbReference type="AlphaFoldDB" id="A0A4P6LUG1"/>
<dbReference type="KEGG" id="bpro:PMF13cell1_01159"/>
<dbReference type="Proteomes" id="UP000289794">
    <property type="component" value="Chromosome"/>
</dbReference>
<evidence type="ECO:0000313" key="1">
    <source>
        <dbReference type="EMBL" id="QBE95636.1"/>
    </source>
</evidence>
<sequence length="32" mass="3778">MLVCREVPGYNKSYRLGVEKAGNFMIREEMTR</sequence>
<reference evidence="1 2" key="1">
    <citation type="submission" date="2019-01" db="EMBL/GenBank/DDBJ databases">
        <title>PMF-metabolizing Aryl O-demethylase.</title>
        <authorList>
            <person name="Kim M."/>
        </authorList>
    </citation>
    <scope>NUCLEOTIDE SEQUENCE [LARGE SCALE GENOMIC DNA]</scope>
    <source>
        <strain evidence="1 2">PMF1</strain>
    </source>
</reference>
<organism evidence="1 2">
    <name type="scientific">Blautia producta</name>
    <dbReference type="NCBI Taxonomy" id="33035"/>
    <lineage>
        <taxon>Bacteria</taxon>
        <taxon>Bacillati</taxon>
        <taxon>Bacillota</taxon>
        <taxon>Clostridia</taxon>
        <taxon>Lachnospirales</taxon>
        <taxon>Lachnospiraceae</taxon>
        <taxon>Blautia</taxon>
    </lineage>
</organism>
<gene>
    <name evidence="1" type="ORF">PMF13cell1_01159</name>
</gene>
<proteinExistence type="predicted"/>
<dbReference type="EMBL" id="CP035945">
    <property type="protein sequence ID" value="QBE95636.1"/>
    <property type="molecule type" value="Genomic_DNA"/>
</dbReference>
<accession>A0A4P6LUG1</accession>
<protein>
    <submittedName>
        <fullName evidence="1">Uncharacterized protein</fullName>
    </submittedName>
</protein>
<evidence type="ECO:0000313" key="2">
    <source>
        <dbReference type="Proteomes" id="UP000289794"/>
    </source>
</evidence>
<name>A0A4P6LUG1_9FIRM</name>